<name>A0A0B1SVR8_OESDE</name>
<dbReference type="Proteomes" id="UP000053660">
    <property type="component" value="Unassembled WGS sequence"/>
</dbReference>
<proteinExistence type="predicted"/>
<organism evidence="2 3">
    <name type="scientific">Oesophagostomum dentatum</name>
    <name type="common">Nodular worm</name>
    <dbReference type="NCBI Taxonomy" id="61180"/>
    <lineage>
        <taxon>Eukaryota</taxon>
        <taxon>Metazoa</taxon>
        <taxon>Ecdysozoa</taxon>
        <taxon>Nematoda</taxon>
        <taxon>Chromadorea</taxon>
        <taxon>Rhabditida</taxon>
        <taxon>Rhabditina</taxon>
        <taxon>Rhabditomorpha</taxon>
        <taxon>Strongyloidea</taxon>
        <taxon>Strongylidae</taxon>
        <taxon>Oesophagostomum</taxon>
    </lineage>
</organism>
<keyword evidence="1" id="KW-0812">Transmembrane</keyword>
<dbReference type="InterPro" id="IPR019421">
    <property type="entry name" value="7TM_GPCR_serpentine_rcpt_Srd"/>
</dbReference>
<evidence type="ECO:0000313" key="2">
    <source>
        <dbReference type="EMBL" id="KHJ87991.1"/>
    </source>
</evidence>
<reference evidence="2 3" key="1">
    <citation type="submission" date="2014-03" db="EMBL/GenBank/DDBJ databases">
        <title>Draft genome of the hookworm Oesophagostomum dentatum.</title>
        <authorList>
            <person name="Mitreva M."/>
        </authorList>
    </citation>
    <scope>NUCLEOTIDE SEQUENCE [LARGE SCALE GENOMIC DNA]</scope>
    <source>
        <strain evidence="2 3">OD-Hann</strain>
    </source>
</reference>
<keyword evidence="3" id="KW-1185">Reference proteome</keyword>
<protein>
    <submittedName>
        <fullName evidence="2">Uncharacterized protein</fullName>
    </submittedName>
</protein>
<evidence type="ECO:0000313" key="3">
    <source>
        <dbReference type="Proteomes" id="UP000053660"/>
    </source>
</evidence>
<sequence length="121" mass="14160">MVYNFSGDPEELVKERIHHLFGYDVRKECVGGSVNAMEGTVLFVMLHQNLPIVPVYIIILLLRRSITKKLREEKNISEKTRRLHSQLLMVSCILLQPERIYPISRQSVTRHVFQSFIQLLL</sequence>
<accession>A0A0B1SVR8</accession>
<dbReference type="Pfam" id="PF10317">
    <property type="entry name" value="7TM_GPCR_Srd"/>
    <property type="match status" value="1"/>
</dbReference>
<keyword evidence="1" id="KW-0472">Membrane</keyword>
<gene>
    <name evidence="2" type="ORF">OESDEN_12219</name>
</gene>
<evidence type="ECO:0000256" key="1">
    <source>
        <dbReference type="SAM" id="Phobius"/>
    </source>
</evidence>
<dbReference type="EMBL" id="KN556649">
    <property type="protein sequence ID" value="KHJ87991.1"/>
    <property type="molecule type" value="Genomic_DNA"/>
</dbReference>
<keyword evidence="1" id="KW-1133">Transmembrane helix</keyword>
<dbReference type="AlphaFoldDB" id="A0A0B1SVR8"/>
<feature type="transmembrane region" description="Helical" evidence="1">
    <location>
        <begin position="41"/>
        <end position="62"/>
    </location>
</feature>